<feature type="region of interest" description="Disordered" evidence="1">
    <location>
        <begin position="307"/>
        <end position="326"/>
    </location>
</feature>
<protein>
    <submittedName>
        <fullName evidence="2">Uncharacterized protein</fullName>
    </submittedName>
</protein>
<gene>
    <name evidence="2" type="ORF">O181_058480</name>
</gene>
<name>A0A9Q3EGL1_9BASI</name>
<evidence type="ECO:0000313" key="2">
    <source>
        <dbReference type="EMBL" id="MBW0518765.1"/>
    </source>
</evidence>
<dbReference type="Proteomes" id="UP000765509">
    <property type="component" value="Unassembled WGS sequence"/>
</dbReference>
<accession>A0A9Q3EGL1</accession>
<comment type="caution">
    <text evidence="2">The sequence shown here is derived from an EMBL/GenBank/DDBJ whole genome shotgun (WGS) entry which is preliminary data.</text>
</comment>
<dbReference type="EMBL" id="AVOT02026861">
    <property type="protein sequence ID" value="MBW0518765.1"/>
    <property type="molecule type" value="Genomic_DNA"/>
</dbReference>
<feature type="compositionally biased region" description="Polar residues" evidence="1">
    <location>
        <begin position="114"/>
        <end position="124"/>
    </location>
</feature>
<keyword evidence="3" id="KW-1185">Reference proteome</keyword>
<feature type="region of interest" description="Disordered" evidence="1">
    <location>
        <begin position="105"/>
        <end position="241"/>
    </location>
</feature>
<feature type="compositionally biased region" description="Low complexity" evidence="1">
    <location>
        <begin position="129"/>
        <end position="143"/>
    </location>
</feature>
<dbReference type="AlphaFoldDB" id="A0A9Q3EGL1"/>
<feature type="compositionally biased region" description="Polar residues" evidence="1">
    <location>
        <begin position="35"/>
        <end position="49"/>
    </location>
</feature>
<dbReference type="OrthoDB" id="2506859at2759"/>
<feature type="region of interest" description="Disordered" evidence="1">
    <location>
        <begin position="22"/>
        <end position="51"/>
    </location>
</feature>
<feature type="region of interest" description="Disordered" evidence="1">
    <location>
        <begin position="363"/>
        <end position="392"/>
    </location>
</feature>
<reference evidence="2" key="1">
    <citation type="submission" date="2021-03" db="EMBL/GenBank/DDBJ databases">
        <title>Draft genome sequence of rust myrtle Austropuccinia psidii MF-1, a brazilian biotype.</title>
        <authorList>
            <person name="Quecine M.C."/>
            <person name="Pachon D.M.R."/>
            <person name="Bonatelli M.L."/>
            <person name="Correr F.H."/>
            <person name="Franceschini L.M."/>
            <person name="Leite T.F."/>
            <person name="Margarido G.R.A."/>
            <person name="Almeida C.A."/>
            <person name="Ferrarezi J.A."/>
            <person name="Labate C.A."/>
        </authorList>
    </citation>
    <scope>NUCLEOTIDE SEQUENCE</scope>
    <source>
        <strain evidence="2">MF-1</strain>
    </source>
</reference>
<feature type="compositionally biased region" description="Low complexity" evidence="1">
    <location>
        <begin position="363"/>
        <end position="374"/>
    </location>
</feature>
<proteinExistence type="predicted"/>
<sequence>MDIDLCWCPVCERAITEREELPPPQNRNRIHSKKSNLNLESQSSPQFTSRGGVFGPKGGLYCSEACRQVEELNSRRAFDELIICLSSKSKDQKLVHSKLDSKINPLKIPKNHHLNNLTRSTSLGPPNLPSSQPHQTQPHSQAQLNSIDPFLTINPSSNLSSSQTQSNHQSSNITNRRTPFLLAPNGTPLIKPTFPQRLGQLASNRPIQSIQSSKLTKPSKTSNINQFNSNHTSNSLPTYSNGPLNSTPNCLNPNLHSHHLGKAHRQEMEFDSETRPTKPTSLSQHYGLFYWSRSTCFNSDWSESSPSFNQKFTPTKHHSKSDSKTVHKIKQLINQSDQKNNHKLNHSNSINHLNHLNQKNQINQSHSQSQNQNQTLKPILSTSGPSKEINDPTNLIRKDLRLTNSDDNKCCRSWSWDHLPDDVPQYPAMDLERVRRSRLERDQKLKSNQMVMVVVTDLSDLDTNQKNQTRTLQKQQSDDEIKDPTMAFLSMVSTPPDKLPLQTRKKLFVFQ</sequence>
<feature type="compositionally biased region" description="Polar residues" evidence="1">
    <location>
        <begin position="201"/>
        <end position="241"/>
    </location>
</feature>
<feature type="compositionally biased region" description="Low complexity" evidence="1">
    <location>
        <begin position="151"/>
        <end position="175"/>
    </location>
</feature>
<evidence type="ECO:0000313" key="3">
    <source>
        <dbReference type="Proteomes" id="UP000765509"/>
    </source>
</evidence>
<organism evidence="2 3">
    <name type="scientific">Austropuccinia psidii MF-1</name>
    <dbReference type="NCBI Taxonomy" id="1389203"/>
    <lineage>
        <taxon>Eukaryota</taxon>
        <taxon>Fungi</taxon>
        <taxon>Dikarya</taxon>
        <taxon>Basidiomycota</taxon>
        <taxon>Pucciniomycotina</taxon>
        <taxon>Pucciniomycetes</taxon>
        <taxon>Pucciniales</taxon>
        <taxon>Sphaerophragmiaceae</taxon>
        <taxon>Austropuccinia</taxon>
    </lineage>
</organism>
<evidence type="ECO:0000256" key="1">
    <source>
        <dbReference type="SAM" id="MobiDB-lite"/>
    </source>
</evidence>